<evidence type="ECO:0000313" key="1">
    <source>
        <dbReference type="EMBL" id="VVC90681.1"/>
    </source>
</evidence>
<reference evidence="1 2" key="1">
    <citation type="submission" date="2017-07" db="EMBL/GenBank/DDBJ databases">
        <authorList>
            <person name="Talla V."/>
            <person name="Backstrom N."/>
        </authorList>
    </citation>
    <scope>NUCLEOTIDE SEQUENCE [LARGE SCALE GENOMIC DNA]</scope>
</reference>
<accession>A0A5E4PXE9</accession>
<gene>
    <name evidence="1" type="ORF">LSINAPIS_LOCUS3540</name>
</gene>
<dbReference type="EMBL" id="FZQP02000848">
    <property type="protein sequence ID" value="VVC90681.1"/>
    <property type="molecule type" value="Genomic_DNA"/>
</dbReference>
<organism evidence="1 2">
    <name type="scientific">Leptidea sinapis</name>
    <dbReference type="NCBI Taxonomy" id="189913"/>
    <lineage>
        <taxon>Eukaryota</taxon>
        <taxon>Metazoa</taxon>
        <taxon>Ecdysozoa</taxon>
        <taxon>Arthropoda</taxon>
        <taxon>Hexapoda</taxon>
        <taxon>Insecta</taxon>
        <taxon>Pterygota</taxon>
        <taxon>Neoptera</taxon>
        <taxon>Endopterygota</taxon>
        <taxon>Lepidoptera</taxon>
        <taxon>Glossata</taxon>
        <taxon>Ditrysia</taxon>
        <taxon>Papilionoidea</taxon>
        <taxon>Pieridae</taxon>
        <taxon>Dismorphiinae</taxon>
        <taxon>Leptidea</taxon>
    </lineage>
</organism>
<name>A0A5E4PXE9_9NEOP</name>
<keyword evidence="2" id="KW-1185">Reference proteome</keyword>
<evidence type="ECO:0000313" key="2">
    <source>
        <dbReference type="Proteomes" id="UP000324832"/>
    </source>
</evidence>
<dbReference type="AlphaFoldDB" id="A0A5E4PXE9"/>
<dbReference type="Proteomes" id="UP000324832">
    <property type="component" value="Unassembled WGS sequence"/>
</dbReference>
<proteinExistence type="predicted"/>
<protein>
    <submittedName>
        <fullName evidence="1">Uncharacterized protein</fullName>
    </submittedName>
</protein>
<sequence length="118" mass="13633">MFVRFLINSGLVQIPADTEWHLKICPIVDSVDYDCFTSLKTTTKTNANNFRIITDCMFKLKNRIWNCPEVSALFSYLNPIKFSQVMLNSRVQDISRRRLGTVDRNEMSVDFKSPASAF</sequence>